<gene>
    <name evidence="11 12" type="primary">LOC117568406</name>
</gene>
<feature type="transmembrane region" description="Helical" evidence="8">
    <location>
        <begin position="411"/>
        <end position="430"/>
    </location>
</feature>
<feature type="transmembrane region" description="Helical" evidence="8">
    <location>
        <begin position="274"/>
        <end position="294"/>
    </location>
</feature>
<feature type="transmembrane region" description="Helical" evidence="8">
    <location>
        <begin position="226"/>
        <end position="254"/>
    </location>
</feature>
<dbReference type="GO" id="GO:0043252">
    <property type="term" value="P:sodium-independent organic anion transport"/>
    <property type="evidence" value="ECO:0007669"/>
    <property type="project" value="TreeGrafter"/>
</dbReference>
<comment type="caution">
    <text evidence="8">Lacks conserved residue(s) required for the propagation of feature annotation.</text>
</comment>
<protein>
    <recommendedName>
        <fullName evidence="8">Solute carrier organic anion transporter family member</fullName>
    </recommendedName>
</protein>
<dbReference type="GO" id="GO:0015347">
    <property type="term" value="F:sodium-independent organic anion transmembrane transporter activity"/>
    <property type="evidence" value="ECO:0007669"/>
    <property type="project" value="TreeGrafter"/>
</dbReference>
<evidence type="ECO:0000256" key="5">
    <source>
        <dbReference type="ARBA" id="ARBA00022989"/>
    </source>
</evidence>
<feature type="transmembrane region" description="Helical" evidence="8">
    <location>
        <begin position="372"/>
        <end position="399"/>
    </location>
</feature>
<keyword evidence="4 8" id="KW-0812">Transmembrane</keyword>
<comment type="similarity">
    <text evidence="2 8">Belongs to the organo anion transporter (TC 2.A.60) family.</text>
</comment>
<feature type="transmembrane region" description="Helical" evidence="8">
    <location>
        <begin position="90"/>
        <end position="111"/>
    </location>
</feature>
<proteinExistence type="inferred from homology"/>
<evidence type="ECO:0000313" key="12">
    <source>
        <dbReference type="RefSeq" id="XP_051860673.1"/>
    </source>
</evidence>
<keyword evidence="5 8" id="KW-1133">Transmembrane helix</keyword>
<organism evidence="10 11">
    <name type="scientific">Drosophila albomicans</name>
    <name type="common">Fruit fly</name>
    <dbReference type="NCBI Taxonomy" id="7291"/>
    <lineage>
        <taxon>Eukaryota</taxon>
        <taxon>Metazoa</taxon>
        <taxon>Ecdysozoa</taxon>
        <taxon>Arthropoda</taxon>
        <taxon>Hexapoda</taxon>
        <taxon>Insecta</taxon>
        <taxon>Pterygota</taxon>
        <taxon>Neoptera</taxon>
        <taxon>Endopterygota</taxon>
        <taxon>Diptera</taxon>
        <taxon>Brachycera</taxon>
        <taxon>Muscomorpha</taxon>
        <taxon>Ephydroidea</taxon>
        <taxon>Drosophilidae</taxon>
        <taxon>Drosophila</taxon>
    </lineage>
</organism>
<dbReference type="GeneID" id="117568406"/>
<evidence type="ECO:0000256" key="6">
    <source>
        <dbReference type="ARBA" id="ARBA00023136"/>
    </source>
</evidence>
<name>A0A6P8WRM4_DROAB</name>
<evidence type="ECO:0000313" key="10">
    <source>
        <dbReference type="Proteomes" id="UP000515160"/>
    </source>
</evidence>
<feature type="transmembrane region" description="Helical" evidence="8">
    <location>
        <begin position="339"/>
        <end position="360"/>
    </location>
</feature>
<evidence type="ECO:0000256" key="2">
    <source>
        <dbReference type="ARBA" id="ARBA00009657"/>
    </source>
</evidence>
<dbReference type="RefSeq" id="XP_051860673.1">
    <property type="nucleotide sequence ID" value="XM_052004713.1"/>
</dbReference>
<keyword evidence="7" id="KW-1015">Disulfide bond</keyword>
<dbReference type="PANTHER" id="PTHR11388">
    <property type="entry name" value="ORGANIC ANION TRANSPORTER"/>
    <property type="match status" value="1"/>
</dbReference>
<evidence type="ECO:0000256" key="4">
    <source>
        <dbReference type="ARBA" id="ARBA00022692"/>
    </source>
</evidence>
<dbReference type="Gene3D" id="1.20.1250.20">
    <property type="entry name" value="MFS general substrate transporter like domains"/>
    <property type="match status" value="1"/>
</dbReference>
<evidence type="ECO:0000313" key="11">
    <source>
        <dbReference type="RefSeq" id="XP_034104934.1"/>
    </source>
</evidence>
<reference evidence="11 12" key="1">
    <citation type="submission" date="2025-04" db="UniProtKB">
        <authorList>
            <consortium name="RefSeq"/>
        </authorList>
    </citation>
    <scope>IDENTIFICATION</scope>
    <source>
        <strain evidence="11 12">15112-1751.03</strain>
        <tissue evidence="11 12">Whole Adult</tissue>
    </source>
</reference>
<dbReference type="Proteomes" id="UP000515160">
    <property type="component" value="Chromosome 3"/>
</dbReference>
<dbReference type="PROSITE" id="PS51465">
    <property type="entry name" value="KAZAL_2"/>
    <property type="match status" value="1"/>
</dbReference>
<evidence type="ECO:0000256" key="7">
    <source>
        <dbReference type="ARBA" id="ARBA00023157"/>
    </source>
</evidence>
<dbReference type="PANTHER" id="PTHR11388:SF76">
    <property type="entry name" value="SOLUTE CARRIER ORGANIC ANION TRANSPORTER FAMILY MEMBER"/>
    <property type="match status" value="1"/>
</dbReference>
<evidence type="ECO:0000256" key="8">
    <source>
        <dbReference type="RuleBase" id="RU362056"/>
    </source>
</evidence>
<dbReference type="CDD" id="cd17336">
    <property type="entry name" value="MFS_SLCO_OATP"/>
    <property type="match status" value="1"/>
</dbReference>
<dbReference type="SUPFAM" id="SSF100895">
    <property type="entry name" value="Kazal-type serine protease inhibitors"/>
    <property type="match status" value="1"/>
</dbReference>
<dbReference type="GO" id="GO:0016323">
    <property type="term" value="C:basolateral plasma membrane"/>
    <property type="evidence" value="ECO:0007669"/>
    <property type="project" value="TreeGrafter"/>
</dbReference>
<dbReference type="InterPro" id="IPR004156">
    <property type="entry name" value="OATP"/>
</dbReference>
<feature type="domain" description="Kazal-like" evidence="9">
    <location>
        <begin position="442"/>
        <end position="498"/>
    </location>
</feature>
<dbReference type="RefSeq" id="XP_034104934.1">
    <property type="nucleotide sequence ID" value="XM_034249043.2"/>
</dbReference>
<accession>A0A6P8WRM4</accession>
<feature type="transmembrane region" description="Helical" evidence="8">
    <location>
        <begin position="614"/>
        <end position="636"/>
    </location>
</feature>
<keyword evidence="10" id="KW-1185">Reference proteome</keyword>
<dbReference type="SUPFAM" id="SSF103473">
    <property type="entry name" value="MFS general substrate transporter"/>
    <property type="match status" value="1"/>
</dbReference>
<dbReference type="OrthoDB" id="5062115at2759"/>
<dbReference type="NCBIfam" id="TIGR00805">
    <property type="entry name" value="oat"/>
    <property type="match status" value="1"/>
</dbReference>
<dbReference type="GO" id="GO:0006811">
    <property type="term" value="P:monoatomic ion transport"/>
    <property type="evidence" value="ECO:0007669"/>
    <property type="project" value="UniProtKB-KW"/>
</dbReference>
<keyword evidence="6 8" id="KW-0472">Membrane</keyword>
<dbReference type="Pfam" id="PF03137">
    <property type="entry name" value="OATP"/>
    <property type="match status" value="1"/>
</dbReference>
<feature type="transmembrane region" description="Helical" evidence="8">
    <location>
        <begin position="118"/>
        <end position="140"/>
    </location>
</feature>
<dbReference type="Pfam" id="PF07648">
    <property type="entry name" value="Kazal_2"/>
    <property type="match status" value="1"/>
</dbReference>
<keyword evidence="8" id="KW-0406">Ion transport</keyword>
<sequence>MEKQEHKPEFAPFIREDHFEKNDKEKPHKDVACGFGIFKGPFLQRFATEKMYVLIYGLGGCLLSMSLAYFSGTITTMEKRYKIPTKMSGVILVGNDISMMITSVVAGYYTHRAHRPRWIAFGFFTIVVFCVMTSSLHFIYGPGEDSLKLTREYGGFQNLTSNGTNTQTAQKLCMKEEPGCIVEDGIWVPQVMLFAGQFISGIGVGLFWSVGVAYMDDNTSKAKSPALLSATAFLRMLGPAIGYSLASVCLRMYIDPSLEPLIKPGDPRWIGAWWLGWLVLAAVTFIIAFLMFLFPKELPSSKARRLKMELAGEHDPNAHKDLSVGDMLKSVNRLCRNKVFMYNTFASSFYLFGYLAYWIFTPKYIETQYRQSAATATLATGSVALTFSAIGVLLSGYVVSKYKPSARSMAAWNAIVDFLTVAAVVGYIFIGCEGSDQLSSMATTGDSCSASCHCEYVHYAPICSPNNVTYISACHAGCTGRGKDTLGRPLFTGCSCIAASNTTEYDLSHLQTAVDGACPVDCTKQFYIFLAAMCFLKLIGASSKSTNVLITLRCILPADKSLAMGLTGMAACLTALIPSPIFFGWLLDKYCLVWGKTCSNKGNCWLYDTQSLRYTFNLVSAFFIFFGGVLNIAVWLNAKDLKVFDEVTQEKEKPDGNYDDYSKLSITDVIKAPVEQPLEEL</sequence>
<dbReference type="InterPro" id="IPR002350">
    <property type="entry name" value="Kazal_dom"/>
</dbReference>
<keyword evidence="8" id="KW-0813">Transport</keyword>
<keyword evidence="3" id="KW-1003">Cell membrane</keyword>
<dbReference type="AlphaFoldDB" id="A0A6P8WRM4"/>
<dbReference type="InterPro" id="IPR036259">
    <property type="entry name" value="MFS_trans_sf"/>
</dbReference>
<evidence type="ECO:0000256" key="1">
    <source>
        <dbReference type="ARBA" id="ARBA00004651"/>
    </source>
</evidence>
<feature type="transmembrane region" description="Helical" evidence="8">
    <location>
        <begin position="191"/>
        <end position="214"/>
    </location>
</feature>
<dbReference type="InterPro" id="IPR036058">
    <property type="entry name" value="Kazal_dom_sf"/>
</dbReference>
<evidence type="ECO:0000256" key="3">
    <source>
        <dbReference type="ARBA" id="ARBA00022475"/>
    </source>
</evidence>
<feature type="transmembrane region" description="Helical" evidence="8">
    <location>
        <begin position="51"/>
        <end position="70"/>
    </location>
</feature>
<feature type="transmembrane region" description="Helical" evidence="8">
    <location>
        <begin position="562"/>
        <end position="587"/>
    </location>
</feature>
<evidence type="ECO:0000259" key="9">
    <source>
        <dbReference type="PROSITE" id="PS51465"/>
    </source>
</evidence>
<comment type="subcellular location">
    <subcellularLocation>
        <location evidence="1 8">Cell membrane</location>
        <topology evidence="1 8">Multi-pass membrane protein</topology>
    </subcellularLocation>
</comment>